<keyword evidence="8 12" id="KW-0457">Lysine biosynthesis</keyword>
<dbReference type="Proteomes" id="UP001595387">
    <property type="component" value="Unassembled WGS sequence"/>
</dbReference>
<feature type="binding site" evidence="12">
    <location>
        <position position="46"/>
    </location>
    <ligand>
        <name>pyruvate</name>
        <dbReference type="ChEBI" id="CHEBI:15361"/>
    </ligand>
</feature>
<evidence type="ECO:0000256" key="11">
    <source>
        <dbReference type="ARBA" id="ARBA00047836"/>
    </source>
</evidence>
<dbReference type="CDD" id="cd00950">
    <property type="entry name" value="DHDPS"/>
    <property type="match status" value="1"/>
</dbReference>
<evidence type="ECO:0000256" key="5">
    <source>
        <dbReference type="ARBA" id="ARBA00022490"/>
    </source>
</evidence>
<keyword evidence="10 12" id="KW-0704">Schiff base</keyword>
<dbReference type="RefSeq" id="WP_390308032.1">
    <property type="nucleotide sequence ID" value="NZ_JBHRRZ010000040.1"/>
</dbReference>
<comment type="subunit">
    <text evidence="12">Homotetramer; dimer of dimers.</text>
</comment>
<dbReference type="Pfam" id="PF00701">
    <property type="entry name" value="DHDPS"/>
    <property type="match status" value="1"/>
</dbReference>
<dbReference type="InterPro" id="IPR005263">
    <property type="entry name" value="DapA"/>
</dbReference>
<protein>
    <recommendedName>
        <fullName evidence="4 12">4-hydroxy-tetrahydrodipicolinate synthase</fullName>
        <shortName evidence="12">HTPA synthase</shortName>
        <ecNumber evidence="4 12">4.3.3.7</ecNumber>
    </recommendedName>
</protein>
<dbReference type="PROSITE" id="PS00665">
    <property type="entry name" value="DHDPS_1"/>
    <property type="match status" value="1"/>
</dbReference>
<reference evidence="15" key="1">
    <citation type="journal article" date="2019" name="Int. J. Syst. Evol. Microbiol.">
        <title>The Global Catalogue of Microorganisms (GCM) 10K type strain sequencing project: providing services to taxonomists for standard genome sequencing and annotation.</title>
        <authorList>
            <consortium name="The Broad Institute Genomics Platform"/>
            <consortium name="The Broad Institute Genome Sequencing Center for Infectious Disease"/>
            <person name="Wu L."/>
            <person name="Ma J."/>
        </authorList>
    </citation>
    <scope>NUCLEOTIDE SEQUENCE [LARGE SCALE GENOMIC DNA]</scope>
    <source>
        <strain evidence="15">KCTC 13193</strain>
    </source>
</reference>
<dbReference type="PROSITE" id="PS00666">
    <property type="entry name" value="DHDPS_2"/>
    <property type="match status" value="1"/>
</dbReference>
<feature type="binding site" evidence="12">
    <location>
        <position position="204"/>
    </location>
    <ligand>
        <name>pyruvate</name>
        <dbReference type="ChEBI" id="CHEBI:15361"/>
    </ligand>
</feature>
<keyword evidence="7 12" id="KW-0220">Diaminopimelate biosynthesis</keyword>
<evidence type="ECO:0000256" key="6">
    <source>
        <dbReference type="ARBA" id="ARBA00022605"/>
    </source>
</evidence>
<dbReference type="InterPro" id="IPR013785">
    <property type="entry name" value="Aldolase_TIM"/>
</dbReference>
<dbReference type="NCBIfam" id="TIGR00674">
    <property type="entry name" value="dapA"/>
    <property type="match status" value="1"/>
</dbReference>
<feature type="active site" description="Schiff-base intermediate with substrate" evidence="12">
    <location>
        <position position="162"/>
    </location>
</feature>
<feature type="active site" description="Proton donor/acceptor" evidence="12">
    <location>
        <position position="134"/>
    </location>
</feature>
<dbReference type="InterPro" id="IPR002220">
    <property type="entry name" value="DapA-like"/>
</dbReference>
<comment type="caution">
    <text evidence="14">The sequence shown here is derived from an EMBL/GenBank/DDBJ whole genome shotgun (WGS) entry which is preliminary data.</text>
</comment>
<dbReference type="InterPro" id="IPR020624">
    <property type="entry name" value="Schiff_base-form_aldolases_CS"/>
</dbReference>
<evidence type="ECO:0000256" key="12">
    <source>
        <dbReference type="HAMAP-Rule" id="MF_00418"/>
    </source>
</evidence>
<evidence type="ECO:0000256" key="7">
    <source>
        <dbReference type="ARBA" id="ARBA00022915"/>
    </source>
</evidence>
<dbReference type="Gene3D" id="3.20.20.70">
    <property type="entry name" value="Aldolase class I"/>
    <property type="match status" value="1"/>
</dbReference>
<evidence type="ECO:0000256" key="3">
    <source>
        <dbReference type="ARBA" id="ARBA00007592"/>
    </source>
</evidence>
<proteinExistence type="inferred from homology"/>
<evidence type="ECO:0000256" key="2">
    <source>
        <dbReference type="ARBA" id="ARBA00005120"/>
    </source>
</evidence>
<evidence type="ECO:0000313" key="15">
    <source>
        <dbReference type="Proteomes" id="UP001595387"/>
    </source>
</evidence>
<dbReference type="SMART" id="SM01130">
    <property type="entry name" value="DHDPS"/>
    <property type="match status" value="1"/>
</dbReference>
<dbReference type="PIRSF" id="PIRSF001365">
    <property type="entry name" value="DHDPS"/>
    <property type="match status" value="1"/>
</dbReference>
<keyword evidence="5 12" id="KW-0963">Cytoplasm</keyword>
<evidence type="ECO:0000256" key="8">
    <source>
        <dbReference type="ARBA" id="ARBA00023154"/>
    </source>
</evidence>
<evidence type="ECO:0000256" key="1">
    <source>
        <dbReference type="ARBA" id="ARBA00003294"/>
    </source>
</evidence>
<name>A0ABV7AB70_9BACI</name>
<dbReference type="SUPFAM" id="SSF51569">
    <property type="entry name" value="Aldolase"/>
    <property type="match status" value="1"/>
</dbReference>
<accession>A0ABV7AB70</accession>
<keyword evidence="15" id="KW-1185">Reference proteome</keyword>
<keyword evidence="6 12" id="KW-0028">Amino-acid biosynthesis</keyword>
<comment type="subcellular location">
    <subcellularLocation>
        <location evidence="12">Cytoplasm</location>
    </subcellularLocation>
</comment>
<evidence type="ECO:0000256" key="9">
    <source>
        <dbReference type="ARBA" id="ARBA00023239"/>
    </source>
</evidence>
<keyword evidence="9 12" id="KW-0456">Lyase</keyword>
<dbReference type="EC" id="4.3.3.7" evidence="4 12"/>
<dbReference type="HAMAP" id="MF_00418">
    <property type="entry name" value="DapA"/>
    <property type="match status" value="1"/>
</dbReference>
<evidence type="ECO:0000313" key="14">
    <source>
        <dbReference type="EMBL" id="MFC2950058.1"/>
    </source>
</evidence>
<comment type="function">
    <text evidence="1 12">Catalyzes the condensation of (S)-aspartate-beta-semialdehyde [(S)-ASA] and pyruvate to 4-hydroxy-tetrahydrodipicolinate (HTPA).</text>
</comment>
<dbReference type="InterPro" id="IPR020625">
    <property type="entry name" value="Schiff_base-form_aldolases_AS"/>
</dbReference>
<comment type="pathway">
    <text evidence="2 12">Amino-acid biosynthesis; L-lysine biosynthesis via DAP pathway; (S)-tetrahydrodipicolinate from L-aspartate: step 3/4.</text>
</comment>
<evidence type="ECO:0000256" key="4">
    <source>
        <dbReference type="ARBA" id="ARBA00012086"/>
    </source>
</evidence>
<dbReference type="PRINTS" id="PR00146">
    <property type="entry name" value="DHPICSNTHASE"/>
</dbReference>
<comment type="caution">
    <text evidence="12">Was originally thought to be a dihydrodipicolinate synthase (DHDPS), catalyzing the condensation of (S)-aspartate-beta-semialdehyde [(S)-ASA] and pyruvate to dihydrodipicolinate (DHDP). However, it was shown in E.coli that the product of the enzymatic reaction is not dihydrodipicolinate but in fact (4S)-4-hydroxy-2,3,4,5-tetrahydro-(2S)-dipicolinic acid (HTPA), and that the consecutive dehydration reaction leading to DHDP is not spontaneous but catalyzed by DapB.</text>
</comment>
<gene>
    <name evidence="12 14" type="primary">dapA</name>
    <name evidence="14" type="ORF">ACFODW_17185</name>
</gene>
<evidence type="ECO:0000256" key="13">
    <source>
        <dbReference type="PIRNR" id="PIRNR001365"/>
    </source>
</evidence>
<sequence length="288" mass="31361">MDFGKVLTAMVTPFDEKGKMDLERTTILIEYLLENGTEGLVINGTTGESPTLSIQEKIDLFKHVVKVTNKRVPIIAGTSSNDTYASIELTKEAETAGVDAVMIVAPYYNKPTQRGMYEHFKALAEATTLPVVLYNIPGRSVVKINAETIIELSKIDNIVSLKEASGDFDLASEVIQNTSEDFSVYSGEDGLTLPLVSIGADGVISVASHVIGNELQQMIKAYTNGEYQKAASLHRQLLPVMRGLFKQPSPAPTKAALQMKGIDTGGVRLPLLDLTEQERNELKELMDG</sequence>
<feature type="site" description="Part of a proton relay during catalysis" evidence="12">
    <location>
        <position position="45"/>
    </location>
</feature>
<dbReference type="PANTHER" id="PTHR12128:SF66">
    <property type="entry name" value="4-HYDROXY-2-OXOGLUTARATE ALDOLASE, MITOCHONDRIAL"/>
    <property type="match status" value="1"/>
</dbReference>
<comment type="catalytic activity">
    <reaction evidence="11 12">
        <text>L-aspartate 4-semialdehyde + pyruvate = (2S,4S)-4-hydroxy-2,3,4,5-tetrahydrodipicolinate + H2O + H(+)</text>
        <dbReference type="Rhea" id="RHEA:34171"/>
        <dbReference type="ChEBI" id="CHEBI:15361"/>
        <dbReference type="ChEBI" id="CHEBI:15377"/>
        <dbReference type="ChEBI" id="CHEBI:15378"/>
        <dbReference type="ChEBI" id="CHEBI:67139"/>
        <dbReference type="ChEBI" id="CHEBI:537519"/>
        <dbReference type="EC" id="4.3.3.7"/>
    </reaction>
</comment>
<dbReference type="GO" id="GO:0008840">
    <property type="term" value="F:4-hydroxy-tetrahydrodipicolinate synthase activity"/>
    <property type="evidence" value="ECO:0007669"/>
    <property type="project" value="UniProtKB-EC"/>
</dbReference>
<organism evidence="14 15">
    <name type="scientific">Virgibacillus sediminis</name>
    <dbReference type="NCBI Taxonomy" id="202260"/>
    <lineage>
        <taxon>Bacteria</taxon>
        <taxon>Bacillati</taxon>
        <taxon>Bacillota</taxon>
        <taxon>Bacilli</taxon>
        <taxon>Bacillales</taxon>
        <taxon>Bacillaceae</taxon>
        <taxon>Virgibacillus</taxon>
    </lineage>
</organism>
<dbReference type="EMBL" id="JBHRRZ010000040">
    <property type="protein sequence ID" value="MFC2950058.1"/>
    <property type="molecule type" value="Genomic_DNA"/>
</dbReference>
<evidence type="ECO:0000256" key="10">
    <source>
        <dbReference type="ARBA" id="ARBA00023270"/>
    </source>
</evidence>
<dbReference type="PANTHER" id="PTHR12128">
    <property type="entry name" value="DIHYDRODIPICOLINATE SYNTHASE"/>
    <property type="match status" value="1"/>
</dbReference>
<comment type="similarity">
    <text evidence="3 12 13">Belongs to the DapA family.</text>
</comment>
<feature type="site" description="Part of a proton relay during catalysis" evidence="12">
    <location>
        <position position="108"/>
    </location>
</feature>